<proteinExistence type="predicted"/>
<evidence type="ECO:0000313" key="5">
    <source>
        <dbReference type="EMBL" id="GMI27108.1"/>
    </source>
</evidence>
<dbReference type="Pfam" id="PF03137">
    <property type="entry name" value="OATP"/>
    <property type="match status" value="1"/>
</dbReference>
<feature type="transmembrane region" description="Helical" evidence="3">
    <location>
        <begin position="141"/>
        <end position="160"/>
    </location>
</feature>
<evidence type="ECO:0000256" key="1">
    <source>
        <dbReference type="ARBA" id="ARBA00023157"/>
    </source>
</evidence>
<dbReference type="GO" id="GO:0015347">
    <property type="term" value="F:sodium-independent organic anion transmembrane transporter activity"/>
    <property type="evidence" value="ECO:0007669"/>
    <property type="project" value="TreeGrafter"/>
</dbReference>
<dbReference type="Gene3D" id="1.20.1250.20">
    <property type="entry name" value="MFS general substrate transporter like domains"/>
    <property type="match status" value="1"/>
</dbReference>
<evidence type="ECO:0000313" key="6">
    <source>
        <dbReference type="Proteomes" id="UP001165082"/>
    </source>
</evidence>
<dbReference type="EMBL" id="BRXZ01008492">
    <property type="protein sequence ID" value="GMI27108.1"/>
    <property type="molecule type" value="Genomic_DNA"/>
</dbReference>
<feature type="transmembrane region" description="Helical" evidence="3">
    <location>
        <begin position="116"/>
        <end position="135"/>
    </location>
</feature>
<reference evidence="5" key="1">
    <citation type="submission" date="2022-07" db="EMBL/GenBank/DDBJ databases">
        <title>Genome analysis of Parmales, a sister group of diatoms, reveals the evolutionary specialization of diatoms from phago-mixotrophs to photoautotrophs.</title>
        <authorList>
            <person name="Ban H."/>
            <person name="Sato S."/>
            <person name="Yoshikawa S."/>
            <person name="Kazumasa Y."/>
            <person name="Nakamura Y."/>
            <person name="Ichinomiya M."/>
            <person name="Saitoh K."/>
            <person name="Sato N."/>
            <person name="Blanc-Mathieu R."/>
            <person name="Endo H."/>
            <person name="Kuwata A."/>
            <person name="Ogata H."/>
        </authorList>
    </citation>
    <scope>NUCLEOTIDE SEQUENCE</scope>
</reference>
<dbReference type="InterPro" id="IPR004156">
    <property type="entry name" value="OATP"/>
</dbReference>
<feature type="signal peptide" evidence="4">
    <location>
        <begin position="1"/>
        <end position="25"/>
    </location>
</feature>
<evidence type="ECO:0000256" key="4">
    <source>
        <dbReference type="SAM" id="SignalP"/>
    </source>
</evidence>
<feature type="transmembrane region" description="Helical" evidence="3">
    <location>
        <begin position="76"/>
        <end position="96"/>
    </location>
</feature>
<keyword evidence="4" id="KW-0732">Signal</keyword>
<feature type="transmembrane region" description="Helical" evidence="3">
    <location>
        <begin position="438"/>
        <end position="457"/>
    </location>
</feature>
<feature type="region of interest" description="Disordered" evidence="2">
    <location>
        <begin position="185"/>
        <end position="207"/>
    </location>
</feature>
<keyword evidence="3" id="KW-1133">Transmembrane helix</keyword>
<protein>
    <recommendedName>
        <fullName evidence="7">Kazal-like domain-containing protein</fullName>
    </recommendedName>
</protein>
<comment type="caution">
    <text evidence="5">The sequence shown here is derived from an EMBL/GenBank/DDBJ whole genome shotgun (WGS) entry which is preliminary data.</text>
</comment>
<accession>A0A9W7FY85</accession>
<dbReference type="GO" id="GO:0016020">
    <property type="term" value="C:membrane"/>
    <property type="evidence" value="ECO:0007669"/>
    <property type="project" value="InterPro"/>
</dbReference>
<organism evidence="5 6">
    <name type="scientific">Triparma retinervis</name>
    <dbReference type="NCBI Taxonomy" id="2557542"/>
    <lineage>
        <taxon>Eukaryota</taxon>
        <taxon>Sar</taxon>
        <taxon>Stramenopiles</taxon>
        <taxon>Ochrophyta</taxon>
        <taxon>Bolidophyceae</taxon>
        <taxon>Parmales</taxon>
        <taxon>Triparmaceae</taxon>
        <taxon>Triparma</taxon>
    </lineage>
</organism>
<dbReference type="PANTHER" id="PTHR11388:SF100">
    <property type="entry name" value="SOLUTE CARRIER ORGANIC ANION TRANSPORTER FAMILY MEMBER 4A1"/>
    <property type="match status" value="1"/>
</dbReference>
<sequence length="598" mass="64306">MVALMGLSTLLFAAVGLMAQMAAEGAGMDQYVCTNSSTTLIDATTGIGLDAEELTILRGHGQQCEPTVEGGTSFPFIVLSLSMALQAVSVSCLYTLAPAHINANSTPTECARLLSWFYMVGPIGMAVGFLGIGQLLKGGNWWMAFAFTGVANLSLVPLFMQLPAVPKKHESSAAMHSIKMPEFSVKEGKSSKVADSNSESERQKSRRPSSLGVISVEEIKVVDFRHQLQQVLFNKVWFFNVISGSAEVAVISGYSTHGAQFLESYTGLKRSSALTLSGIVIIPAAAIGSVLGGQAESRWHKNLPDSSRWNIKMAAISAILMLAFRLFSCDQAHVIGSDLDTGITATPACAVDAFGGEGCGCNQAYYPICFNNQTFFSPCHAGCSFWNDDNDVVYADNCTCADATNLAADVEFLETTFNPDQLPVVTAGYCSGDKCANLMMILLIFFLAIMVTFMNNIPVNVVLMRSVPTEFSGLSLSMNDFVDKLLGDLPGGLVLGGLLDGSCAVKDIKVDPLSCEEIKSCAIFDNAAIMGHWVTIGFVGKFISLLFLCATYWFITKDEDMQKDYADVTTKTGNFRRLSMRSSARSQKPSIPSIKEEA</sequence>
<evidence type="ECO:0000256" key="2">
    <source>
        <dbReference type="SAM" id="MobiDB-lite"/>
    </source>
</evidence>
<dbReference type="AlphaFoldDB" id="A0A9W7FY85"/>
<feature type="transmembrane region" description="Helical" evidence="3">
    <location>
        <begin position="273"/>
        <end position="291"/>
    </location>
</feature>
<dbReference type="InterPro" id="IPR036259">
    <property type="entry name" value="MFS_trans_sf"/>
</dbReference>
<dbReference type="GO" id="GO:0043252">
    <property type="term" value="P:sodium-independent organic anion transport"/>
    <property type="evidence" value="ECO:0007669"/>
    <property type="project" value="TreeGrafter"/>
</dbReference>
<keyword evidence="6" id="KW-1185">Reference proteome</keyword>
<dbReference type="OrthoDB" id="194822at2759"/>
<evidence type="ECO:0008006" key="7">
    <source>
        <dbReference type="Google" id="ProtNLM"/>
    </source>
</evidence>
<feature type="chain" id="PRO_5040935755" description="Kazal-like domain-containing protein" evidence="4">
    <location>
        <begin position="26"/>
        <end position="598"/>
    </location>
</feature>
<feature type="transmembrane region" description="Helical" evidence="3">
    <location>
        <begin position="533"/>
        <end position="555"/>
    </location>
</feature>
<dbReference type="SUPFAM" id="SSF103473">
    <property type="entry name" value="MFS general substrate transporter"/>
    <property type="match status" value="1"/>
</dbReference>
<keyword evidence="3" id="KW-0812">Transmembrane</keyword>
<dbReference type="Proteomes" id="UP001165082">
    <property type="component" value="Unassembled WGS sequence"/>
</dbReference>
<keyword evidence="1" id="KW-1015">Disulfide bond</keyword>
<evidence type="ECO:0000256" key="3">
    <source>
        <dbReference type="SAM" id="Phobius"/>
    </source>
</evidence>
<gene>
    <name evidence="5" type="ORF">TrRE_jg3419</name>
</gene>
<feature type="compositionally biased region" description="Polar residues" evidence="2">
    <location>
        <begin position="580"/>
        <end position="590"/>
    </location>
</feature>
<name>A0A9W7FY85_9STRA</name>
<feature type="region of interest" description="Disordered" evidence="2">
    <location>
        <begin position="579"/>
        <end position="598"/>
    </location>
</feature>
<keyword evidence="3" id="KW-0472">Membrane</keyword>
<dbReference type="PANTHER" id="PTHR11388">
    <property type="entry name" value="ORGANIC ANION TRANSPORTER"/>
    <property type="match status" value="1"/>
</dbReference>